<dbReference type="eggNOG" id="KOG3927">
    <property type="taxonomic scope" value="Eukaryota"/>
</dbReference>
<reference evidence="8 10" key="2">
    <citation type="journal article" date="2013" name="Nature">
        <title>Insights into bilaterian evolution from three spiralian genomes.</title>
        <authorList>
            <person name="Simakov O."/>
            <person name="Marletaz F."/>
            <person name="Cho S.J."/>
            <person name="Edsinger-Gonzales E."/>
            <person name="Havlak P."/>
            <person name="Hellsten U."/>
            <person name="Kuo D.H."/>
            <person name="Larsson T."/>
            <person name="Lv J."/>
            <person name="Arendt D."/>
            <person name="Savage R."/>
            <person name="Osoegawa K."/>
            <person name="de Jong P."/>
            <person name="Grimwood J."/>
            <person name="Chapman J.A."/>
            <person name="Shapiro H."/>
            <person name="Aerts A."/>
            <person name="Otillar R.P."/>
            <person name="Terry A.Y."/>
            <person name="Boore J.L."/>
            <person name="Grigoriev I.V."/>
            <person name="Lindberg D.R."/>
            <person name="Seaver E.C."/>
            <person name="Weisblat D.A."/>
            <person name="Putnam N.H."/>
            <person name="Rokhsar D.S."/>
        </authorList>
    </citation>
    <scope>NUCLEOTIDE SEQUENCE</scope>
</reference>
<dbReference type="PANTHER" id="PTHR11523:SF28">
    <property type="entry name" value="NA_K-ATPASE BETA SUBUNIT ISOFORM 4-RELATED"/>
    <property type="match status" value="1"/>
</dbReference>
<dbReference type="Proteomes" id="UP000015101">
    <property type="component" value="Unassembled WGS sequence"/>
</dbReference>
<accession>T1FM87</accession>
<dbReference type="GeneID" id="20209936"/>
<keyword evidence="3 7" id="KW-0812">Transmembrane</keyword>
<dbReference type="InterPro" id="IPR000402">
    <property type="entry name" value="Na/K_ATPase_sub_beta"/>
</dbReference>
<keyword evidence="6 7" id="KW-0472">Membrane</keyword>
<evidence type="ECO:0000313" key="8">
    <source>
        <dbReference type="EMBL" id="ESO02475.1"/>
    </source>
</evidence>
<dbReference type="Gene3D" id="2.60.40.1660">
    <property type="entry name" value="Na, k-atpase alpha subunit"/>
    <property type="match status" value="1"/>
</dbReference>
<keyword evidence="5 7" id="KW-1133">Transmembrane helix</keyword>
<evidence type="ECO:0000256" key="1">
    <source>
        <dbReference type="ARBA" id="ARBA00004606"/>
    </source>
</evidence>
<reference evidence="10" key="1">
    <citation type="submission" date="2012-12" db="EMBL/GenBank/DDBJ databases">
        <authorList>
            <person name="Hellsten U."/>
            <person name="Grimwood J."/>
            <person name="Chapman J.A."/>
            <person name="Shapiro H."/>
            <person name="Aerts A."/>
            <person name="Otillar R.P."/>
            <person name="Terry A.Y."/>
            <person name="Boore J.L."/>
            <person name="Simakov O."/>
            <person name="Marletaz F."/>
            <person name="Cho S.-J."/>
            <person name="Edsinger-Gonzales E."/>
            <person name="Havlak P."/>
            <person name="Kuo D.-H."/>
            <person name="Larsson T."/>
            <person name="Lv J."/>
            <person name="Arendt D."/>
            <person name="Savage R."/>
            <person name="Osoegawa K."/>
            <person name="de Jong P."/>
            <person name="Lindberg D.R."/>
            <person name="Seaver E.C."/>
            <person name="Weisblat D.A."/>
            <person name="Putnam N.H."/>
            <person name="Grigoriev I.V."/>
            <person name="Rokhsar D.S."/>
        </authorList>
    </citation>
    <scope>NUCLEOTIDE SEQUENCE</scope>
</reference>
<evidence type="ECO:0008006" key="11">
    <source>
        <dbReference type="Google" id="ProtNLM"/>
    </source>
</evidence>
<organism evidence="9 10">
    <name type="scientific">Helobdella robusta</name>
    <name type="common">Californian leech</name>
    <dbReference type="NCBI Taxonomy" id="6412"/>
    <lineage>
        <taxon>Eukaryota</taxon>
        <taxon>Metazoa</taxon>
        <taxon>Spiralia</taxon>
        <taxon>Lophotrochozoa</taxon>
        <taxon>Annelida</taxon>
        <taxon>Clitellata</taxon>
        <taxon>Hirudinea</taxon>
        <taxon>Rhynchobdellida</taxon>
        <taxon>Glossiphoniidae</taxon>
        <taxon>Helobdella</taxon>
    </lineage>
</organism>
<evidence type="ECO:0000256" key="3">
    <source>
        <dbReference type="ARBA" id="ARBA00022692"/>
    </source>
</evidence>
<dbReference type="AlphaFoldDB" id="T1FM87"/>
<dbReference type="PANTHER" id="PTHR11523">
    <property type="entry name" value="SODIUM/POTASSIUM-DEPENDENT ATPASE BETA SUBUNIT"/>
    <property type="match status" value="1"/>
</dbReference>
<protein>
    <recommendedName>
        <fullName evidence="11">Sodium/potassium-transporting ATPase subunit beta</fullName>
    </recommendedName>
</protein>
<gene>
    <name evidence="9" type="primary">20209936</name>
    <name evidence="8" type="ORF">HELRODRAFT_184992</name>
</gene>
<dbReference type="GO" id="GO:0036376">
    <property type="term" value="P:sodium ion export across plasma membrane"/>
    <property type="evidence" value="ECO:0000318"/>
    <property type="project" value="GO_Central"/>
</dbReference>
<evidence type="ECO:0000256" key="2">
    <source>
        <dbReference type="ARBA" id="ARBA00005876"/>
    </source>
</evidence>
<evidence type="ECO:0000256" key="5">
    <source>
        <dbReference type="ARBA" id="ARBA00022989"/>
    </source>
</evidence>
<sequence length="322" mass="37115">MLSDKSRSFSDSESELLMASTATLNAKKRGLTNEVKFLGRSCANFFCNSNDGTVMRRSEVTWAKFLFFYFCFFSALVVYLSCAFGFYLEVYVDKNHPRTQAWDTLLMEWPSLAIRPMPDYRTSMIRFVQGQPSSYKPFADHIQAFLLHYENAAQESEALIDCSNLGNDQNRNKFKACRFVIDTLGQNCTWQRDYGYDEGKPCVLLKLTKIFGWEPPAFGFNETVPELGDRFSPDTIGVTCEGENPIDQENIGPLAYYPPKGFPKYYYPYLNQEGYRAPLVMVQFLKPTNGIVINVWCKAWIKDLVHHRYDNLGSIHFEMLID</sequence>
<dbReference type="GO" id="GO:0001671">
    <property type="term" value="F:ATPase activator activity"/>
    <property type="evidence" value="ECO:0000318"/>
    <property type="project" value="GO_Central"/>
</dbReference>
<dbReference type="InParanoid" id="T1FM87"/>
<keyword evidence="4" id="KW-0735">Signal-anchor</keyword>
<evidence type="ECO:0000256" key="6">
    <source>
        <dbReference type="ARBA" id="ARBA00023136"/>
    </source>
</evidence>
<dbReference type="CTD" id="20209936"/>
<dbReference type="OMA" id="HRISEYY"/>
<dbReference type="EMBL" id="AMQM01000898">
    <property type="status" value="NOT_ANNOTATED_CDS"/>
    <property type="molecule type" value="Genomic_DNA"/>
</dbReference>
<dbReference type="Pfam" id="PF00287">
    <property type="entry name" value="Na_K-ATPase"/>
    <property type="match status" value="1"/>
</dbReference>
<dbReference type="HOGENOM" id="CLU_057702_0_0_1"/>
<comment type="similarity">
    <text evidence="2">Belongs to the X(+)/potassium ATPases subunit beta family.</text>
</comment>
<dbReference type="InterPro" id="IPR038702">
    <property type="entry name" value="Na/K_ATPase_sub_beta_sf"/>
</dbReference>
<evidence type="ECO:0000256" key="4">
    <source>
        <dbReference type="ARBA" id="ARBA00022968"/>
    </source>
</evidence>
<reference evidence="9" key="3">
    <citation type="submission" date="2015-06" db="UniProtKB">
        <authorList>
            <consortium name="EnsemblMetazoa"/>
        </authorList>
    </citation>
    <scope>IDENTIFICATION</scope>
</reference>
<dbReference type="GO" id="GO:0006883">
    <property type="term" value="P:intracellular sodium ion homeostasis"/>
    <property type="evidence" value="ECO:0000318"/>
    <property type="project" value="GO_Central"/>
</dbReference>
<dbReference type="GO" id="GO:1990573">
    <property type="term" value="P:potassium ion import across plasma membrane"/>
    <property type="evidence" value="ECO:0000318"/>
    <property type="project" value="GO_Central"/>
</dbReference>
<dbReference type="RefSeq" id="XP_009019883.1">
    <property type="nucleotide sequence ID" value="XM_009021635.1"/>
</dbReference>
<evidence type="ECO:0000313" key="10">
    <source>
        <dbReference type="Proteomes" id="UP000015101"/>
    </source>
</evidence>
<dbReference type="EnsemblMetazoa" id="HelroT184992">
    <property type="protein sequence ID" value="HelroP184992"/>
    <property type="gene ID" value="HelroG184992"/>
</dbReference>
<dbReference type="GO" id="GO:0030007">
    <property type="term" value="P:intracellular potassium ion homeostasis"/>
    <property type="evidence" value="ECO:0000318"/>
    <property type="project" value="GO_Central"/>
</dbReference>
<feature type="transmembrane region" description="Helical" evidence="7">
    <location>
        <begin position="65"/>
        <end position="88"/>
    </location>
</feature>
<keyword evidence="10" id="KW-1185">Reference proteome</keyword>
<comment type="subcellular location">
    <subcellularLocation>
        <location evidence="1">Membrane</location>
        <topology evidence="1">Single-pass type II membrane protein</topology>
    </subcellularLocation>
</comment>
<dbReference type="STRING" id="6412.T1FM87"/>
<dbReference type="GO" id="GO:0005890">
    <property type="term" value="C:sodium:potassium-exchanging ATPase complex"/>
    <property type="evidence" value="ECO:0000318"/>
    <property type="project" value="GO_Central"/>
</dbReference>
<evidence type="ECO:0000313" key="9">
    <source>
        <dbReference type="EnsemblMetazoa" id="HelroP184992"/>
    </source>
</evidence>
<proteinExistence type="inferred from homology"/>
<evidence type="ECO:0000256" key="7">
    <source>
        <dbReference type="SAM" id="Phobius"/>
    </source>
</evidence>
<dbReference type="KEGG" id="hro:HELRODRAFT_184992"/>
<dbReference type="EMBL" id="KB096742">
    <property type="protein sequence ID" value="ESO02475.1"/>
    <property type="molecule type" value="Genomic_DNA"/>
</dbReference>
<name>T1FM87_HELRO</name>
<dbReference type="OrthoDB" id="5912413at2759"/>